<dbReference type="EMBL" id="AAVO02000008">
    <property type="protein sequence ID" value="EDM87293.1"/>
    <property type="molecule type" value="Genomic_DNA"/>
</dbReference>
<keyword evidence="1 3" id="KW-0238">DNA-binding</keyword>
<dbReference type="PROSITE" id="PS50943">
    <property type="entry name" value="HTH_CROC1"/>
    <property type="match status" value="1"/>
</dbReference>
<dbReference type="HOGENOM" id="CLU_066192_17_4_9"/>
<dbReference type="Gene3D" id="1.10.260.40">
    <property type="entry name" value="lambda repressor-like DNA-binding domains"/>
    <property type="match status" value="1"/>
</dbReference>
<feature type="domain" description="HTH cro/C1-type" evidence="2">
    <location>
        <begin position="17"/>
        <end position="71"/>
    </location>
</feature>
<evidence type="ECO:0000313" key="4">
    <source>
        <dbReference type="Proteomes" id="UP000006002"/>
    </source>
</evidence>
<dbReference type="SUPFAM" id="SSF47413">
    <property type="entry name" value="lambda repressor-like DNA-binding domains"/>
    <property type="match status" value="1"/>
</dbReference>
<evidence type="ECO:0000259" key="2">
    <source>
        <dbReference type="PROSITE" id="PS50943"/>
    </source>
</evidence>
<name>A5ZT69_9FIRM</name>
<dbReference type="InterPro" id="IPR001387">
    <property type="entry name" value="Cro/C1-type_HTH"/>
</dbReference>
<dbReference type="PANTHER" id="PTHR46558">
    <property type="entry name" value="TRACRIPTIONAL REGULATORY PROTEIN-RELATED-RELATED"/>
    <property type="match status" value="1"/>
</dbReference>
<reference evidence="3 4" key="2">
    <citation type="submission" date="2007-04" db="EMBL/GenBank/DDBJ databases">
        <title>Draft genome sequence of Ruminococcus obeum (ATCC 29174).</title>
        <authorList>
            <person name="Sudarsanam P."/>
            <person name="Ley R."/>
            <person name="Guruge J."/>
            <person name="Turnbaugh P.J."/>
            <person name="Mahowald M."/>
            <person name="Liep D."/>
            <person name="Gordon J."/>
        </authorList>
    </citation>
    <scope>NUCLEOTIDE SEQUENCE [LARGE SCALE GENOMIC DNA]</scope>
    <source>
        <strain evidence="3 4">ATCC 29174</strain>
    </source>
</reference>
<dbReference type="eggNOG" id="COG1476">
    <property type="taxonomic scope" value="Bacteria"/>
</dbReference>
<dbReference type="Pfam" id="PF01381">
    <property type="entry name" value="HTH_3"/>
    <property type="match status" value="1"/>
</dbReference>
<organism evidence="3 4">
    <name type="scientific">Blautia obeum ATCC 29174</name>
    <dbReference type="NCBI Taxonomy" id="411459"/>
    <lineage>
        <taxon>Bacteria</taxon>
        <taxon>Bacillati</taxon>
        <taxon>Bacillota</taxon>
        <taxon>Clostridia</taxon>
        <taxon>Lachnospirales</taxon>
        <taxon>Lachnospiraceae</taxon>
        <taxon>Blautia</taxon>
    </lineage>
</organism>
<protein>
    <submittedName>
        <fullName evidence="3">DNA-binding helix-turn-helix protein</fullName>
    </submittedName>
</protein>
<dbReference type="GO" id="GO:0003677">
    <property type="term" value="F:DNA binding"/>
    <property type="evidence" value="ECO:0007669"/>
    <property type="project" value="UniProtKB-KW"/>
</dbReference>
<gene>
    <name evidence="3" type="ORF">RUMOBE_02198</name>
</gene>
<reference evidence="3 4" key="1">
    <citation type="submission" date="2007-03" db="EMBL/GenBank/DDBJ databases">
        <authorList>
            <person name="Fulton L."/>
            <person name="Clifton S."/>
            <person name="Fulton B."/>
            <person name="Xu J."/>
            <person name="Minx P."/>
            <person name="Pepin K.H."/>
            <person name="Johnson M."/>
            <person name="Thiruvilangam P."/>
            <person name="Bhonagiri V."/>
            <person name="Nash W.E."/>
            <person name="Mardis E.R."/>
            <person name="Wilson R.K."/>
        </authorList>
    </citation>
    <scope>NUCLEOTIDE SEQUENCE [LARGE SCALE GENOMIC DNA]</scope>
    <source>
        <strain evidence="3 4">ATCC 29174</strain>
    </source>
</reference>
<dbReference type="CDD" id="cd00093">
    <property type="entry name" value="HTH_XRE"/>
    <property type="match status" value="1"/>
</dbReference>
<dbReference type="PANTHER" id="PTHR46558:SF4">
    <property type="entry name" value="DNA-BIDING PHAGE PROTEIN"/>
    <property type="match status" value="1"/>
</dbReference>
<dbReference type="AlphaFoldDB" id="A5ZT69"/>
<evidence type="ECO:0000313" key="3">
    <source>
        <dbReference type="EMBL" id="EDM87293.1"/>
    </source>
</evidence>
<comment type="caution">
    <text evidence="3">The sequence shown here is derived from an EMBL/GenBank/DDBJ whole genome shotgun (WGS) entry which is preliminary data.</text>
</comment>
<evidence type="ECO:0000256" key="1">
    <source>
        <dbReference type="ARBA" id="ARBA00023125"/>
    </source>
</evidence>
<dbReference type="InterPro" id="IPR010982">
    <property type="entry name" value="Lambda_DNA-bd_dom_sf"/>
</dbReference>
<dbReference type="Proteomes" id="UP000006002">
    <property type="component" value="Unassembled WGS sequence"/>
</dbReference>
<sequence length="108" mass="12878">MNQDEIRFDFHGLGLAIKQAREERGWTQAYVAELVGKTDRTIMNIENKGQHPSFNLFFKLVTMFDISVDQFFYREEQRDEHSCRKHIMLVSNVIYIAETMKQTYPNRN</sequence>
<accession>A5ZT69</accession>
<proteinExistence type="predicted"/>
<dbReference type="SMART" id="SM00530">
    <property type="entry name" value="HTH_XRE"/>
    <property type="match status" value="1"/>
</dbReference>